<feature type="compositionally biased region" description="Basic residues" evidence="5">
    <location>
        <begin position="308"/>
        <end position="335"/>
    </location>
</feature>
<dbReference type="EMBL" id="MU006219">
    <property type="protein sequence ID" value="KAF2830650.1"/>
    <property type="molecule type" value="Genomic_DNA"/>
</dbReference>
<evidence type="ECO:0000256" key="5">
    <source>
        <dbReference type="SAM" id="MobiDB-lite"/>
    </source>
</evidence>
<dbReference type="Proteomes" id="UP000799424">
    <property type="component" value="Unassembled WGS sequence"/>
</dbReference>
<sequence length="347" mass="38935">MTAPTPTFRSLTSSTATSTPSCTSAIPDHNGYVPVEACNAQWAYNPSFAAAIALSVVFGLLTLAHLTLAIAFRKGFCWVIIMAATWETAAFIIRAMGSHAQQNQAYATASQILFLLAPLWINAFVYMTAGRLIYTFHPEKRVWRFKAISLGKWFVWLDIFSFAVQATGGMMLSPDNDAKTNDLGKKIYMSGVGVQEFFILVFLALIVKFHLDALRLERQGLLRTTTGKLWKWLTYALYAVLALITMRIVFRLAEFSGGMDPEKNKLPFKESYALGLDAFPMVLAVFILAVVHPGLVLRGEESEFPSRKVRKAEKKEVKRAKKEQRRMKKDGKHIRAAKERKDDSLSH</sequence>
<feature type="transmembrane region" description="Helical" evidence="6">
    <location>
        <begin position="232"/>
        <end position="253"/>
    </location>
</feature>
<keyword evidence="8" id="KW-1185">Reference proteome</keyword>
<dbReference type="GO" id="GO:0016020">
    <property type="term" value="C:membrane"/>
    <property type="evidence" value="ECO:0007669"/>
    <property type="project" value="UniProtKB-SubCell"/>
</dbReference>
<evidence type="ECO:0008006" key="9">
    <source>
        <dbReference type="Google" id="ProtNLM"/>
    </source>
</evidence>
<evidence type="ECO:0000256" key="1">
    <source>
        <dbReference type="ARBA" id="ARBA00004141"/>
    </source>
</evidence>
<dbReference type="PANTHER" id="PTHR31465:SF15">
    <property type="entry name" value="LIPID TRANSPORTER ATNI-RELATED"/>
    <property type="match status" value="1"/>
</dbReference>
<evidence type="ECO:0000313" key="7">
    <source>
        <dbReference type="EMBL" id="KAF2830650.1"/>
    </source>
</evidence>
<evidence type="ECO:0000256" key="2">
    <source>
        <dbReference type="ARBA" id="ARBA00022692"/>
    </source>
</evidence>
<name>A0A6A7ABG2_9PLEO</name>
<feature type="region of interest" description="Disordered" evidence="5">
    <location>
        <begin position="308"/>
        <end position="347"/>
    </location>
</feature>
<evidence type="ECO:0000256" key="3">
    <source>
        <dbReference type="ARBA" id="ARBA00022989"/>
    </source>
</evidence>
<protein>
    <recommendedName>
        <fullName evidence="9">RTA1-domain-containing protein</fullName>
    </recommendedName>
</protein>
<reference evidence="7" key="1">
    <citation type="journal article" date="2020" name="Stud. Mycol.">
        <title>101 Dothideomycetes genomes: a test case for predicting lifestyles and emergence of pathogens.</title>
        <authorList>
            <person name="Haridas S."/>
            <person name="Albert R."/>
            <person name="Binder M."/>
            <person name="Bloem J."/>
            <person name="Labutti K."/>
            <person name="Salamov A."/>
            <person name="Andreopoulos B."/>
            <person name="Baker S."/>
            <person name="Barry K."/>
            <person name="Bills G."/>
            <person name="Bluhm B."/>
            <person name="Cannon C."/>
            <person name="Castanera R."/>
            <person name="Culley D."/>
            <person name="Daum C."/>
            <person name="Ezra D."/>
            <person name="Gonzalez J."/>
            <person name="Henrissat B."/>
            <person name="Kuo A."/>
            <person name="Liang C."/>
            <person name="Lipzen A."/>
            <person name="Lutzoni F."/>
            <person name="Magnuson J."/>
            <person name="Mondo S."/>
            <person name="Nolan M."/>
            <person name="Ohm R."/>
            <person name="Pangilinan J."/>
            <person name="Park H.-J."/>
            <person name="Ramirez L."/>
            <person name="Alfaro M."/>
            <person name="Sun H."/>
            <person name="Tritt A."/>
            <person name="Yoshinaga Y."/>
            <person name="Zwiers L.-H."/>
            <person name="Turgeon B."/>
            <person name="Goodwin S."/>
            <person name="Spatafora J."/>
            <person name="Crous P."/>
            <person name="Grigoriev I."/>
        </authorList>
    </citation>
    <scope>NUCLEOTIDE SEQUENCE</scope>
    <source>
        <strain evidence="7">CBS 113818</strain>
    </source>
</reference>
<feature type="transmembrane region" description="Helical" evidence="6">
    <location>
        <begin position="48"/>
        <end position="68"/>
    </location>
</feature>
<feature type="region of interest" description="Disordered" evidence="5">
    <location>
        <begin position="1"/>
        <end position="21"/>
    </location>
</feature>
<keyword evidence="2 6" id="KW-0812">Transmembrane</keyword>
<evidence type="ECO:0000256" key="4">
    <source>
        <dbReference type="ARBA" id="ARBA00023136"/>
    </source>
</evidence>
<comment type="subcellular location">
    <subcellularLocation>
        <location evidence="1">Membrane</location>
        <topology evidence="1">Multi-pass membrane protein</topology>
    </subcellularLocation>
</comment>
<feature type="compositionally biased region" description="Low complexity" evidence="5">
    <location>
        <begin position="7"/>
        <end position="21"/>
    </location>
</feature>
<dbReference type="PANTHER" id="PTHR31465">
    <property type="entry name" value="PROTEIN RTA1-RELATED"/>
    <property type="match status" value="1"/>
</dbReference>
<evidence type="ECO:0000256" key="6">
    <source>
        <dbReference type="SAM" id="Phobius"/>
    </source>
</evidence>
<dbReference type="Pfam" id="PF04479">
    <property type="entry name" value="RTA1"/>
    <property type="match status" value="1"/>
</dbReference>
<dbReference type="OrthoDB" id="5384040at2759"/>
<feature type="transmembrane region" description="Helical" evidence="6">
    <location>
        <begin position="113"/>
        <end position="133"/>
    </location>
</feature>
<dbReference type="InterPro" id="IPR007568">
    <property type="entry name" value="RTA1"/>
</dbReference>
<proteinExistence type="predicted"/>
<feature type="compositionally biased region" description="Basic and acidic residues" evidence="5">
    <location>
        <begin position="336"/>
        <end position="347"/>
    </location>
</feature>
<dbReference type="AlphaFoldDB" id="A0A6A7ABG2"/>
<accession>A0A6A7ABG2</accession>
<gene>
    <name evidence="7" type="ORF">CC86DRAFT_391517</name>
</gene>
<organism evidence="7 8">
    <name type="scientific">Ophiobolus disseminans</name>
    <dbReference type="NCBI Taxonomy" id="1469910"/>
    <lineage>
        <taxon>Eukaryota</taxon>
        <taxon>Fungi</taxon>
        <taxon>Dikarya</taxon>
        <taxon>Ascomycota</taxon>
        <taxon>Pezizomycotina</taxon>
        <taxon>Dothideomycetes</taxon>
        <taxon>Pleosporomycetidae</taxon>
        <taxon>Pleosporales</taxon>
        <taxon>Pleosporineae</taxon>
        <taxon>Phaeosphaeriaceae</taxon>
        <taxon>Ophiobolus</taxon>
    </lineage>
</organism>
<feature type="transmembrane region" description="Helical" evidence="6">
    <location>
        <begin position="75"/>
        <end position="93"/>
    </location>
</feature>
<feature type="transmembrane region" description="Helical" evidence="6">
    <location>
        <begin position="273"/>
        <end position="297"/>
    </location>
</feature>
<keyword evidence="3 6" id="KW-1133">Transmembrane helix</keyword>
<feature type="transmembrane region" description="Helical" evidence="6">
    <location>
        <begin position="192"/>
        <end position="211"/>
    </location>
</feature>
<keyword evidence="4 6" id="KW-0472">Membrane</keyword>
<feature type="transmembrane region" description="Helical" evidence="6">
    <location>
        <begin position="153"/>
        <end position="172"/>
    </location>
</feature>
<evidence type="ECO:0000313" key="8">
    <source>
        <dbReference type="Proteomes" id="UP000799424"/>
    </source>
</evidence>